<dbReference type="EMBL" id="FUZF01000005">
    <property type="protein sequence ID" value="SKB65279.1"/>
    <property type="molecule type" value="Genomic_DNA"/>
</dbReference>
<evidence type="ECO:0000256" key="1">
    <source>
        <dbReference type="ARBA" id="ARBA00022679"/>
    </source>
</evidence>
<keyword evidence="5" id="KW-1185">Reference proteome</keyword>
<feature type="domain" description="N-acetyltransferase" evidence="3">
    <location>
        <begin position="1"/>
        <end position="155"/>
    </location>
</feature>
<dbReference type="Pfam" id="PF00583">
    <property type="entry name" value="Acetyltransf_1"/>
    <property type="match status" value="1"/>
</dbReference>
<sequence>MNIRQETPQDYAAVFDLIRIAFASEPHSDHQEHYLVDRLRKSKDFIPELSFIAEIDGQIIGYLLLSKIQIINDSTTMDALALAPVAVHPHYQKQGIGSSLIRHAHSKAQALGFDTIIVLGHETYYPIFGYKKAIDYGIILPFEVPEENCMVIGLTENALQNKSGTVVYPKEFME</sequence>
<evidence type="ECO:0000313" key="5">
    <source>
        <dbReference type="Proteomes" id="UP000190150"/>
    </source>
</evidence>
<evidence type="ECO:0000259" key="3">
    <source>
        <dbReference type="PROSITE" id="PS51186"/>
    </source>
</evidence>
<dbReference type="Proteomes" id="UP000190150">
    <property type="component" value="Unassembled WGS sequence"/>
</dbReference>
<dbReference type="AlphaFoldDB" id="A0A1T5D0U3"/>
<evidence type="ECO:0000256" key="2">
    <source>
        <dbReference type="ARBA" id="ARBA00023315"/>
    </source>
</evidence>
<organism evidence="4 5">
    <name type="scientific">Sphingobacterium nematocida</name>
    <dbReference type="NCBI Taxonomy" id="1513896"/>
    <lineage>
        <taxon>Bacteria</taxon>
        <taxon>Pseudomonadati</taxon>
        <taxon>Bacteroidota</taxon>
        <taxon>Sphingobacteriia</taxon>
        <taxon>Sphingobacteriales</taxon>
        <taxon>Sphingobacteriaceae</taxon>
        <taxon>Sphingobacterium</taxon>
    </lineage>
</organism>
<keyword evidence="2" id="KW-0012">Acyltransferase</keyword>
<dbReference type="InterPro" id="IPR050832">
    <property type="entry name" value="Bact_Acetyltransf"/>
</dbReference>
<dbReference type="OrthoDB" id="9797178at2"/>
<dbReference type="PANTHER" id="PTHR43877">
    <property type="entry name" value="AMINOALKYLPHOSPHONATE N-ACETYLTRANSFERASE-RELATED-RELATED"/>
    <property type="match status" value="1"/>
</dbReference>
<protein>
    <submittedName>
        <fullName evidence="4">Predicted N-acetyltransferase YhbS</fullName>
    </submittedName>
</protein>
<dbReference type="STRING" id="1513896.SAMN05660841_01718"/>
<dbReference type="InterPro" id="IPR000182">
    <property type="entry name" value="GNAT_dom"/>
</dbReference>
<evidence type="ECO:0000313" key="4">
    <source>
        <dbReference type="EMBL" id="SKB65279.1"/>
    </source>
</evidence>
<accession>A0A1T5D0U3</accession>
<proteinExistence type="predicted"/>
<dbReference type="CDD" id="cd04301">
    <property type="entry name" value="NAT_SF"/>
    <property type="match status" value="1"/>
</dbReference>
<name>A0A1T5D0U3_9SPHI</name>
<dbReference type="InterPro" id="IPR016181">
    <property type="entry name" value="Acyl_CoA_acyltransferase"/>
</dbReference>
<dbReference type="GO" id="GO:0016747">
    <property type="term" value="F:acyltransferase activity, transferring groups other than amino-acyl groups"/>
    <property type="evidence" value="ECO:0007669"/>
    <property type="project" value="InterPro"/>
</dbReference>
<dbReference type="Gene3D" id="3.40.630.30">
    <property type="match status" value="1"/>
</dbReference>
<dbReference type="SUPFAM" id="SSF55729">
    <property type="entry name" value="Acyl-CoA N-acyltransferases (Nat)"/>
    <property type="match status" value="1"/>
</dbReference>
<keyword evidence="1 4" id="KW-0808">Transferase</keyword>
<reference evidence="5" key="1">
    <citation type="submission" date="2017-02" db="EMBL/GenBank/DDBJ databases">
        <authorList>
            <person name="Varghese N."/>
            <person name="Submissions S."/>
        </authorList>
    </citation>
    <scope>NUCLEOTIDE SEQUENCE [LARGE SCALE GENOMIC DNA]</scope>
    <source>
        <strain evidence="5">DSM 24091</strain>
    </source>
</reference>
<gene>
    <name evidence="4" type="ORF">SAMN05660841_01718</name>
</gene>
<dbReference type="PROSITE" id="PS51186">
    <property type="entry name" value="GNAT"/>
    <property type="match status" value="1"/>
</dbReference>
<dbReference type="RefSeq" id="WP_079642667.1">
    <property type="nucleotide sequence ID" value="NZ_FUZF01000005.1"/>
</dbReference>